<evidence type="ECO:0000313" key="2">
    <source>
        <dbReference type="EMBL" id="MBC5688225.1"/>
    </source>
</evidence>
<keyword evidence="1" id="KW-0812">Transmembrane</keyword>
<dbReference type="Proteomes" id="UP000652477">
    <property type="component" value="Unassembled WGS sequence"/>
</dbReference>
<gene>
    <name evidence="2" type="ORF">H8S37_04685</name>
</gene>
<reference evidence="2" key="1">
    <citation type="submission" date="2020-08" db="EMBL/GenBank/DDBJ databases">
        <title>Genome public.</title>
        <authorList>
            <person name="Liu C."/>
            <person name="Sun Q."/>
        </authorList>
    </citation>
    <scope>NUCLEOTIDE SEQUENCE</scope>
    <source>
        <strain evidence="2">NSJ-55</strain>
    </source>
</reference>
<accession>A0A923LGD0</accession>
<keyword evidence="1" id="KW-0472">Membrane</keyword>
<feature type="transmembrane region" description="Helical" evidence="1">
    <location>
        <begin position="12"/>
        <end position="31"/>
    </location>
</feature>
<dbReference type="EMBL" id="JACOPF010000001">
    <property type="protein sequence ID" value="MBC5688225.1"/>
    <property type="molecule type" value="Genomic_DNA"/>
</dbReference>
<comment type="caution">
    <text evidence="2">The sequence shown here is derived from an EMBL/GenBank/DDBJ whole genome shotgun (WGS) entry which is preliminary data.</text>
</comment>
<name>A0A923LGD0_9FIRM</name>
<protein>
    <submittedName>
        <fullName evidence="2">Uncharacterized protein</fullName>
    </submittedName>
</protein>
<feature type="transmembrane region" description="Helical" evidence="1">
    <location>
        <begin position="70"/>
        <end position="90"/>
    </location>
</feature>
<proteinExistence type="predicted"/>
<keyword evidence="3" id="KW-1185">Reference proteome</keyword>
<evidence type="ECO:0000313" key="3">
    <source>
        <dbReference type="Proteomes" id="UP000652477"/>
    </source>
</evidence>
<evidence type="ECO:0000256" key="1">
    <source>
        <dbReference type="SAM" id="Phobius"/>
    </source>
</evidence>
<keyword evidence="1" id="KW-1133">Transmembrane helix</keyword>
<sequence>MIPIHNIEVLINNIPSILQYIIPGYCLMFVFKHITNVKTDNNTTIILSCVISYITLSLLSLFYISNNIYITSAIAILINVFIGFCIAMVAKCKIFNTFLLNHLHTNTYHDIWNDVLDYTHGSNMKIYLKGYDYYILGHYRFNETNGNESWFAVSGYEKIDLKTDKILQIEDETSYFVFNLRDVDHIEII</sequence>
<feature type="transmembrane region" description="Helical" evidence="1">
    <location>
        <begin position="43"/>
        <end position="64"/>
    </location>
</feature>
<dbReference type="RefSeq" id="WP_186874854.1">
    <property type="nucleotide sequence ID" value="NZ_JACOPF010000001.1"/>
</dbReference>
<dbReference type="AlphaFoldDB" id="A0A923LGD0"/>
<organism evidence="2 3">
    <name type="scientific">Mediterraneibacter hominis</name>
    <dbReference type="NCBI Taxonomy" id="2763054"/>
    <lineage>
        <taxon>Bacteria</taxon>
        <taxon>Bacillati</taxon>
        <taxon>Bacillota</taxon>
        <taxon>Clostridia</taxon>
        <taxon>Lachnospirales</taxon>
        <taxon>Lachnospiraceae</taxon>
        <taxon>Mediterraneibacter</taxon>
    </lineage>
</organism>